<dbReference type="OrthoDB" id="6096294at2759"/>
<proteinExistence type="predicted"/>
<evidence type="ECO:0000313" key="2">
    <source>
        <dbReference type="Proteomes" id="UP000245119"/>
    </source>
</evidence>
<comment type="caution">
    <text evidence="1">The sequence shown here is derived from an EMBL/GenBank/DDBJ whole genome shotgun (WGS) entry which is preliminary data.</text>
</comment>
<name>A0A2T7Q1G2_POMCA</name>
<dbReference type="EMBL" id="PZQS01000001">
    <property type="protein sequence ID" value="PVD39518.1"/>
    <property type="molecule type" value="Genomic_DNA"/>
</dbReference>
<gene>
    <name evidence="1" type="ORF">C0Q70_02152</name>
</gene>
<keyword evidence="2" id="KW-1185">Reference proteome</keyword>
<dbReference type="AlphaFoldDB" id="A0A2T7Q1G2"/>
<evidence type="ECO:0000313" key="1">
    <source>
        <dbReference type="EMBL" id="PVD39518.1"/>
    </source>
</evidence>
<protein>
    <submittedName>
        <fullName evidence="1">Uncharacterized protein</fullName>
    </submittedName>
</protein>
<organism evidence="1 2">
    <name type="scientific">Pomacea canaliculata</name>
    <name type="common">Golden apple snail</name>
    <dbReference type="NCBI Taxonomy" id="400727"/>
    <lineage>
        <taxon>Eukaryota</taxon>
        <taxon>Metazoa</taxon>
        <taxon>Spiralia</taxon>
        <taxon>Lophotrochozoa</taxon>
        <taxon>Mollusca</taxon>
        <taxon>Gastropoda</taxon>
        <taxon>Caenogastropoda</taxon>
        <taxon>Architaenioglossa</taxon>
        <taxon>Ampullarioidea</taxon>
        <taxon>Ampullariidae</taxon>
        <taxon>Pomacea</taxon>
    </lineage>
</organism>
<reference evidence="1 2" key="1">
    <citation type="submission" date="2018-04" db="EMBL/GenBank/DDBJ databases">
        <title>The genome of golden apple snail Pomacea canaliculata provides insight into stress tolerance and invasive adaptation.</title>
        <authorList>
            <person name="Liu C."/>
            <person name="Liu B."/>
            <person name="Ren Y."/>
            <person name="Zhang Y."/>
            <person name="Wang H."/>
            <person name="Li S."/>
            <person name="Jiang F."/>
            <person name="Yin L."/>
            <person name="Zhang G."/>
            <person name="Qian W."/>
            <person name="Fan W."/>
        </authorList>
    </citation>
    <scope>NUCLEOTIDE SEQUENCE [LARGE SCALE GENOMIC DNA]</scope>
    <source>
        <strain evidence="1">SZHN2017</strain>
        <tissue evidence="1">Muscle</tissue>
    </source>
</reference>
<sequence length="223" mass="25389">MELQKRICRAPIQKDGWTLCFRATAGLGSPVYDTWTHVGYHDDYKYTRTSMPCGCTATSGSCDRHYRSFLVDVWPSRNLEKVKVALYENGVEKAFMEFRGLDSNYLNWFSADRLLNSSWTDISGSALPYFSIFGIDEPGRVTRRFYVSKGHYGCPSDFGWISIKDKGHVCTWETASHLPTFFYSKAQTGITWETQGSLVGRADVLAVWLKLRSDVDMNKPCLP</sequence>
<dbReference type="Proteomes" id="UP000245119">
    <property type="component" value="Linkage Group LG1"/>
</dbReference>
<accession>A0A2T7Q1G2</accession>